<dbReference type="EMBL" id="AAVT01000001">
    <property type="protein sequence ID" value="EAW32891.1"/>
    <property type="molecule type" value="Genomic_DNA"/>
</dbReference>
<dbReference type="PANTHER" id="PTHR17985">
    <property type="entry name" value="SER/THR-RICH PROTEIN T10 IN DGCR REGION"/>
    <property type="match status" value="1"/>
</dbReference>
<dbReference type="eggNOG" id="COG3332">
    <property type="taxonomic scope" value="Bacteria"/>
</dbReference>
<name>A0Y9T7_9GAMM</name>
<comment type="caution">
    <text evidence="1">The sequence shown here is derived from an EMBL/GenBank/DDBJ whole genome shotgun (WGS) entry which is preliminary data.</text>
</comment>
<sequence>MCLILFAYQHHSDYPLIIAANRDEFFNRPATAAHYWPESPEIFAGKDLQAGGTWMGVTRTGRFAAVTNHRSTHTPPNPAISRGALCTDFLRSNVSPQQFLQEIGKNRLDYAGFNLLLGSPNQLLYYANQTGDAVELKAGIHGLSNGVLNDSWPKVEQGKSALSAALAQSTEAEHLLHILMDDNPADASQVPDTGIGIDAEIVLSSRFIPPINVRDNHYGTRNCTVLKIDRQNNSEWLEQAFSPDGKLGSRASHQIEGITATNTTNN</sequence>
<dbReference type="Pfam" id="PF05742">
    <property type="entry name" value="TANGO2"/>
    <property type="match status" value="1"/>
</dbReference>
<gene>
    <name evidence="1" type="ORF">GP2143_16586</name>
</gene>
<dbReference type="PANTHER" id="PTHR17985:SF8">
    <property type="entry name" value="TRANSPORT AND GOLGI ORGANIZATION PROTEIN 2 HOMOLOG"/>
    <property type="match status" value="1"/>
</dbReference>
<organism evidence="1 2">
    <name type="scientific">marine gamma proteobacterium HTCC2143</name>
    <dbReference type="NCBI Taxonomy" id="247633"/>
    <lineage>
        <taxon>Bacteria</taxon>
        <taxon>Pseudomonadati</taxon>
        <taxon>Pseudomonadota</taxon>
        <taxon>Gammaproteobacteria</taxon>
        <taxon>Cellvibrionales</taxon>
        <taxon>Spongiibacteraceae</taxon>
        <taxon>BD1-7 clade</taxon>
    </lineage>
</organism>
<evidence type="ECO:0000313" key="2">
    <source>
        <dbReference type="Proteomes" id="UP000004931"/>
    </source>
</evidence>
<dbReference type="STRING" id="247633.GP2143_16586"/>
<protein>
    <recommendedName>
        <fullName evidence="3">NRDE family protein</fullName>
    </recommendedName>
</protein>
<evidence type="ECO:0008006" key="3">
    <source>
        <dbReference type="Google" id="ProtNLM"/>
    </source>
</evidence>
<dbReference type="AlphaFoldDB" id="A0Y9T7"/>
<reference evidence="1 2" key="1">
    <citation type="journal article" date="2010" name="J. Bacteriol.">
        <title>Genome sequence of the oligotrophic marine Gammaproteobacterium HTCC2143, isolated from the Oregon Coast.</title>
        <authorList>
            <person name="Oh H.M."/>
            <person name="Kang I."/>
            <person name="Ferriera S."/>
            <person name="Giovannoni S.J."/>
            <person name="Cho J.C."/>
        </authorList>
    </citation>
    <scope>NUCLEOTIDE SEQUENCE [LARGE SCALE GENOMIC DNA]</scope>
    <source>
        <strain evidence="1 2">HTCC2143</strain>
    </source>
</reference>
<accession>A0Y9T7</accession>
<proteinExistence type="predicted"/>
<keyword evidence="2" id="KW-1185">Reference proteome</keyword>
<dbReference type="Proteomes" id="UP000004931">
    <property type="component" value="Unassembled WGS sequence"/>
</dbReference>
<dbReference type="InterPro" id="IPR008551">
    <property type="entry name" value="TANGO2"/>
</dbReference>
<evidence type="ECO:0000313" key="1">
    <source>
        <dbReference type="EMBL" id="EAW32891.1"/>
    </source>
</evidence>